<keyword evidence="2 5" id="KW-0689">Ribosomal protein</keyword>
<name>A0A1X9PTI9_9RHOD</name>
<organism evidence="6">
    <name type="scientific">Boldia erythrosiphon</name>
    <dbReference type="NCBI Taxonomy" id="74908"/>
    <lineage>
        <taxon>Eukaryota</taxon>
        <taxon>Rhodophyta</taxon>
        <taxon>Compsopogonophyceae</taxon>
        <taxon>Compsopogonales</taxon>
        <taxon>Boldiaceae</taxon>
        <taxon>Boldia</taxon>
    </lineage>
</organism>
<dbReference type="PANTHER" id="PTHR10916">
    <property type="entry name" value="60S RIBOSOMAL PROTEIN L35/50S RIBOSOMAL PROTEIN L29"/>
    <property type="match status" value="1"/>
</dbReference>
<evidence type="ECO:0000256" key="2">
    <source>
        <dbReference type="ARBA" id="ARBA00022980"/>
    </source>
</evidence>
<dbReference type="GO" id="GO:0003735">
    <property type="term" value="F:structural constituent of ribosome"/>
    <property type="evidence" value="ECO:0007669"/>
    <property type="project" value="InterPro"/>
</dbReference>
<sequence length="76" mass="9077">MILSKINEIRQLTSEQIDSEILFIKKEIFDLKIRKVTKQLVYSHLFKYNKSRLAQLYTIQSEQQKNSNVSKENLCQ</sequence>
<dbReference type="GO" id="GO:0009507">
    <property type="term" value="C:chloroplast"/>
    <property type="evidence" value="ECO:0007669"/>
    <property type="project" value="UniProtKB-SubCell"/>
</dbReference>
<proteinExistence type="inferred from homology"/>
<accession>A0A1X9PTI9</accession>
<evidence type="ECO:0000256" key="3">
    <source>
        <dbReference type="ARBA" id="ARBA00023274"/>
    </source>
</evidence>
<evidence type="ECO:0000256" key="5">
    <source>
        <dbReference type="HAMAP-Rule" id="MF_00374"/>
    </source>
</evidence>
<dbReference type="InterPro" id="IPR001854">
    <property type="entry name" value="Ribosomal_uL29"/>
</dbReference>
<dbReference type="Gene3D" id="1.10.287.310">
    <property type="match status" value="1"/>
</dbReference>
<gene>
    <name evidence="5 6" type="primary">rpl29</name>
</gene>
<dbReference type="EMBL" id="KY709208">
    <property type="protein sequence ID" value="ARO90589.1"/>
    <property type="molecule type" value="Genomic_DNA"/>
</dbReference>
<keyword evidence="6" id="KW-0934">Plastid</keyword>
<dbReference type="InterPro" id="IPR036049">
    <property type="entry name" value="Ribosomal_uL29_sf"/>
</dbReference>
<protein>
    <recommendedName>
        <fullName evidence="4 5">Large ribosomal subunit protein uL29c</fullName>
    </recommendedName>
</protein>
<dbReference type="InterPro" id="IPR050063">
    <property type="entry name" value="Ribosomal_protein_uL29"/>
</dbReference>
<reference evidence="6" key="1">
    <citation type="submission" date="2017-03" db="EMBL/GenBank/DDBJ databases">
        <title>The new red algal subphylum Proteorhodophytina comprises the largest and most divergent plastid genomes known.</title>
        <authorList>
            <person name="Munoz-Gomez S.A."/>
            <person name="Mejia-Franco F.G."/>
            <person name="Durnin K."/>
            <person name="Morgan C."/>
            <person name="Grisdale C.J."/>
            <person name="Archibald J.M."/>
            <person name="Slamovits C.H."/>
        </authorList>
    </citation>
    <scope>NUCLEOTIDE SEQUENCE</scope>
    <source>
        <strain evidence="6">UTEX LB2858</strain>
    </source>
</reference>
<dbReference type="RefSeq" id="YP_009369901.1">
    <property type="nucleotide sequence ID" value="NC_034776.1"/>
</dbReference>
<comment type="subcellular location">
    <subcellularLocation>
        <location evidence="5">Plastid</location>
        <location evidence="5">Chloroplast</location>
    </subcellularLocation>
</comment>
<dbReference type="AlphaFoldDB" id="A0A1X9PTI9"/>
<evidence type="ECO:0000256" key="4">
    <source>
        <dbReference type="ARBA" id="ARBA00040028"/>
    </source>
</evidence>
<dbReference type="SUPFAM" id="SSF46561">
    <property type="entry name" value="Ribosomal protein L29 (L29p)"/>
    <property type="match status" value="1"/>
</dbReference>
<evidence type="ECO:0000313" key="6">
    <source>
        <dbReference type="EMBL" id="ARO90589.1"/>
    </source>
</evidence>
<dbReference type="Pfam" id="PF00831">
    <property type="entry name" value="Ribosomal_L29"/>
    <property type="match status" value="1"/>
</dbReference>
<dbReference type="GO" id="GO:0006412">
    <property type="term" value="P:translation"/>
    <property type="evidence" value="ECO:0007669"/>
    <property type="project" value="UniProtKB-UniRule"/>
</dbReference>
<dbReference type="GeneID" id="32891408"/>
<dbReference type="PANTHER" id="PTHR10916:SF0">
    <property type="entry name" value="LARGE RIBOSOMAL SUBUNIT PROTEIN UL29C"/>
    <property type="match status" value="1"/>
</dbReference>
<evidence type="ECO:0000256" key="1">
    <source>
        <dbReference type="ARBA" id="ARBA00009254"/>
    </source>
</evidence>
<keyword evidence="3 5" id="KW-0687">Ribonucleoprotein</keyword>
<dbReference type="NCBIfam" id="TIGR00012">
    <property type="entry name" value="L29"/>
    <property type="match status" value="1"/>
</dbReference>
<geneLocation type="chloroplast" evidence="6"/>
<dbReference type="GO" id="GO:0022625">
    <property type="term" value="C:cytosolic large ribosomal subunit"/>
    <property type="evidence" value="ECO:0007669"/>
    <property type="project" value="TreeGrafter"/>
</dbReference>
<keyword evidence="6" id="KW-0150">Chloroplast</keyword>
<comment type="similarity">
    <text evidence="1 5">Belongs to the universal ribosomal protein uL29 family.</text>
</comment>
<dbReference type="HAMAP" id="MF_00374">
    <property type="entry name" value="Ribosomal_uL29"/>
    <property type="match status" value="1"/>
</dbReference>